<evidence type="ECO:0000256" key="5">
    <source>
        <dbReference type="ARBA" id="ARBA00023049"/>
    </source>
</evidence>
<reference evidence="9" key="1">
    <citation type="submission" date="2016-10" db="EMBL/GenBank/DDBJ databases">
        <authorList>
            <person name="Varghese N."/>
            <person name="Submissions S."/>
        </authorList>
    </citation>
    <scope>NUCLEOTIDE SEQUENCE [LARGE SCALE GENOMIC DNA]</scope>
    <source>
        <strain evidence="9">DSM 19547</strain>
    </source>
</reference>
<organism evidence="8 9">
    <name type="scientific">Tranquillimonas alkanivorans</name>
    <dbReference type="NCBI Taxonomy" id="441119"/>
    <lineage>
        <taxon>Bacteria</taxon>
        <taxon>Pseudomonadati</taxon>
        <taxon>Pseudomonadota</taxon>
        <taxon>Alphaproteobacteria</taxon>
        <taxon>Rhodobacterales</taxon>
        <taxon>Roseobacteraceae</taxon>
        <taxon>Tranquillimonas</taxon>
    </lineage>
</organism>
<dbReference type="InterPro" id="IPR051156">
    <property type="entry name" value="Mito/Outer_Membr_Metalloprot"/>
</dbReference>
<dbReference type="PANTHER" id="PTHR22726:SF24">
    <property type="entry name" value="M48 FAMILY METALLOPEPTIDASE"/>
    <property type="match status" value="1"/>
</dbReference>
<dbReference type="GO" id="GO:0046872">
    <property type="term" value="F:metal ion binding"/>
    <property type="evidence" value="ECO:0007669"/>
    <property type="project" value="UniProtKB-KW"/>
</dbReference>
<evidence type="ECO:0000256" key="2">
    <source>
        <dbReference type="ARBA" id="ARBA00022723"/>
    </source>
</evidence>
<comment type="cofactor">
    <cofactor evidence="6">
        <name>Zn(2+)</name>
        <dbReference type="ChEBI" id="CHEBI:29105"/>
    </cofactor>
    <text evidence="6">Binds 1 zinc ion per subunit.</text>
</comment>
<dbReference type="PANTHER" id="PTHR22726">
    <property type="entry name" value="METALLOENDOPEPTIDASE OMA1"/>
    <property type="match status" value="1"/>
</dbReference>
<dbReference type="STRING" id="441119.SAMN04488047_11719"/>
<keyword evidence="9" id="KW-1185">Reference proteome</keyword>
<dbReference type="Pfam" id="PF01435">
    <property type="entry name" value="Peptidase_M48"/>
    <property type="match status" value="1"/>
</dbReference>
<proteinExistence type="inferred from homology"/>
<gene>
    <name evidence="8" type="ORF">SAMN04488047_11719</name>
</gene>
<accession>A0A1I5U2P0</accession>
<dbReference type="Gene3D" id="3.30.2010.10">
    <property type="entry name" value="Metalloproteases ('zincins'), catalytic domain"/>
    <property type="match status" value="1"/>
</dbReference>
<name>A0A1I5U2P0_9RHOB</name>
<dbReference type="EMBL" id="FOXA01000017">
    <property type="protein sequence ID" value="SFP89560.1"/>
    <property type="molecule type" value="Genomic_DNA"/>
</dbReference>
<feature type="domain" description="Peptidase M48" evidence="7">
    <location>
        <begin position="62"/>
        <end position="243"/>
    </location>
</feature>
<dbReference type="AlphaFoldDB" id="A0A1I5U2P0"/>
<dbReference type="GO" id="GO:0004222">
    <property type="term" value="F:metalloendopeptidase activity"/>
    <property type="evidence" value="ECO:0007669"/>
    <property type="project" value="InterPro"/>
</dbReference>
<evidence type="ECO:0000256" key="1">
    <source>
        <dbReference type="ARBA" id="ARBA00022670"/>
    </source>
</evidence>
<evidence type="ECO:0000256" key="6">
    <source>
        <dbReference type="RuleBase" id="RU003983"/>
    </source>
</evidence>
<evidence type="ECO:0000256" key="3">
    <source>
        <dbReference type="ARBA" id="ARBA00022801"/>
    </source>
</evidence>
<keyword evidence="5 6" id="KW-0482">Metalloprotease</keyword>
<evidence type="ECO:0000313" key="9">
    <source>
        <dbReference type="Proteomes" id="UP000199356"/>
    </source>
</evidence>
<protein>
    <submittedName>
        <fullName evidence="8">Peptidase family M48</fullName>
    </submittedName>
</protein>
<keyword evidence="4 6" id="KW-0862">Zinc</keyword>
<sequence>MCGGCGLSRRKFLTLSAAGAVPIVSGCDRVNLVSDEEVVAMGLQAWQELRADAPPSGNREAARALEDVANRLLAAAGEAPEAWEVVLFARPDINAFALPGNKIGVFEGMLKVTRTQDQLAAVVGHEIGHLAEDHGQERMNAAVAKDRGLSILYRLLQWGGVEYAAEIAAALGLGVEFGLVLPYSRRHELEADRYGILAMQQAGYDPRQAVELWRNMDAATGRRLPEFLATHPAPASRIEEIEELLVEI</sequence>
<dbReference type="RefSeq" id="WP_177215208.1">
    <property type="nucleotide sequence ID" value="NZ_FOXA01000017.1"/>
</dbReference>
<keyword evidence="3 6" id="KW-0378">Hydrolase</keyword>
<keyword evidence="2" id="KW-0479">Metal-binding</keyword>
<dbReference type="GO" id="GO:0016020">
    <property type="term" value="C:membrane"/>
    <property type="evidence" value="ECO:0007669"/>
    <property type="project" value="TreeGrafter"/>
</dbReference>
<dbReference type="Proteomes" id="UP000199356">
    <property type="component" value="Unassembled WGS sequence"/>
</dbReference>
<keyword evidence="1 6" id="KW-0645">Protease</keyword>
<comment type="similarity">
    <text evidence="6">Belongs to the peptidase M48 family.</text>
</comment>
<dbReference type="InterPro" id="IPR001915">
    <property type="entry name" value="Peptidase_M48"/>
</dbReference>
<evidence type="ECO:0000259" key="7">
    <source>
        <dbReference type="Pfam" id="PF01435"/>
    </source>
</evidence>
<dbReference type="GO" id="GO:0051603">
    <property type="term" value="P:proteolysis involved in protein catabolic process"/>
    <property type="evidence" value="ECO:0007669"/>
    <property type="project" value="TreeGrafter"/>
</dbReference>
<evidence type="ECO:0000313" key="8">
    <source>
        <dbReference type="EMBL" id="SFP89560.1"/>
    </source>
</evidence>
<evidence type="ECO:0000256" key="4">
    <source>
        <dbReference type="ARBA" id="ARBA00022833"/>
    </source>
</evidence>
<dbReference type="CDD" id="cd07331">
    <property type="entry name" value="M48C_Oma1_like"/>
    <property type="match status" value="1"/>
</dbReference>